<dbReference type="PANTHER" id="PTHR13044:SF14">
    <property type="entry name" value="CRYPTOCEPHAL, ISOFORM A"/>
    <property type="match status" value="1"/>
</dbReference>
<keyword evidence="5" id="KW-0804">Transcription</keyword>
<dbReference type="CDD" id="cd14692">
    <property type="entry name" value="bZIP_ATF4"/>
    <property type="match status" value="1"/>
</dbReference>
<evidence type="ECO:0000259" key="9">
    <source>
        <dbReference type="PROSITE" id="PS50217"/>
    </source>
</evidence>
<dbReference type="PROSITE" id="PS00036">
    <property type="entry name" value="BZIP_BASIC"/>
    <property type="match status" value="1"/>
</dbReference>
<evidence type="ECO:0000313" key="12">
    <source>
        <dbReference type="Proteomes" id="UP000030765"/>
    </source>
</evidence>
<dbReference type="EMBL" id="ATLV01021224">
    <property type="status" value="NOT_ANNOTATED_CDS"/>
    <property type="molecule type" value="Genomic_DNA"/>
</dbReference>
<keyword evidence="4" id="KW-0238">DNA-binding</keyword>
<evidence type="ECO:0000256" key="1">
    <source>
        <dbReference type="ARBA" id="ARBA00004123"/>
    </source>
</evidence>
<dbReference type="EMBL" id="KE525315">
    <property type="protein sequence ID" value="KFB46131.1"/>
    <property type="molecule type" value="Genomic_DNA"/>
</dbReference>
<dbReference type="SMART" id="SM00338">
    <property type="entry name" value="BRLZ"/>
    <property type="match status" value="1"/>
</dbReference>
<dbReference type="GO" id="GO:0000977">
    <property type="term" value="F:RNA polymerase II transcription regulatory region sequence-specific DNA binding"/>
    <property type="evidence" value="ECO:0007669"/>
    <property type="project" value="TreeGrafter"/>
</dbReference>
<keyword evidence="6" id="KW-0539">Nucleus</keyword>
<protein>
    <submittedName>
        <fullName evidence="11">BZIP domain-containing protein</fullName>
    </submittedName>
</protein>
<dbReference type="PROSITE" id="PS50217">
    <property type="entry name" value="BZIP"/>
    <property type="match status" value="1"/>
</dbReference>
<dbReference type="Proteomes" id="UP000030765">
    <property type="component" value="Unassembled WGS sequence"/>
</dbReference>
<dbReference type="InterPro" id="IPR004827">
    <property type="entry name" value="bZIP"/>
</dbReference>
<dbReference type="GO" id="GO:0005634">
    <property type="term" value="C:nucleus"/>
    <property type="evidence" value="ECO:0007669"/>
    <property type="project" value="UniProtKB-SubCell"/>
</dbReference>
<reference evidence="11" key="2">
    <citation type="submission" date="2020-05" db="UniProtKB">
        <authorList>
            <consortium name="EnsemblMetazoa"/>
        </authorList>
    </citation>
    <scope>IDENTIFICATION</scope>
</reference>
<proteinExistence type="inferred from homology"/>
<feature type="coiled-coil region" evidence="7">
    <location>
        <begin position="272"/>
        <end position="310"/>
    </location>
</feature>
<feature type="compositionally biased region" description="Basic and acidic residues" evidence="8">
    <location>
        <begin position="249"/>
        <end position="261"/>
    </location>
</feature>
<keyword evidence="12" id="KW-1185">Reference proteome</keyword>
<feature type="region of interest" description="Disordered" evidence="8">
    <location>
        <begin position="201"/>
        <end position="270"/>
    </location>
</feature>
<dbReference type="GO" id="GO:0001228">
    <property type="term" value="F:DNA-binding transcription activator activity, RNA polymerase II-specific"/>
    <property type="evidence" value="ECO:0007669"/>
    <property type="project" value="TreeGrafter"/>
</dbReference>
<feature type="domain" description="BZIP" evidence="9">
    <location>
        <begin position="251"/>
        <end position="314"/>
    </location>
</feature>
<evidence type="ECO:0000256" key="8">
    <source>
        <dbReference type="SAM" id="MobiDB-lite"/>
    </source>
</evidence>
<evidence type="ECO:0000256" key="6">
    <source>
        <dbReference type="ARBA" id="ARBA00023242"/>
    </source>
</evidence>
<dbReference type="Gene3D" id="1.20.5.170">
    <property type="match status" value="1"/>
</dbReference>
<evidence type="ECO:0000313" key="11">
    <source>
        <dbReference type="EnsemblMetazoa" id="ASIC014157-PA"/>
    </source>
</evidence>
<sequence>MKINDNDLPPYGCLPGVVGTPLSSLRLIAAATIRDSSSGRCGRCCRCRYCTSRCGLLQIPRAESREQRKSLTLHITSGNGCILQTASNWFLRSTGWLIICTLHGDLWYDEKSKLSSGGQSAPQLGGYAPLPTVIEDGSFALQPEKTANVVSEELLMDFECVYGNVELINQLTPPQTPPQSSAFGGVGGSVIPIEQQFSIPDSADSSYYGSRNDDDDEWSPAKNKKLNLSGGGAVTKKRTTGTTRPYGRGTEDKKSRKKEQNKNAATRYRQKKKAEIEEILVEENQLRDLNEELKKKSSDLGREISVLKKLMRELLRSKGLM</sequence>
<name>A0A084W7D7_ANOSI</name>
<accession>A0A084W7D7</accession>
<dbReference type="VEuPathDB" id="VectorBase:ASIC014157"/>
<keyword evidence="3" id="KW-0805">Transcription regulation</keyword>
<evidence type="ECO:0000256" key="7">
    <source>
        <dbReference type="SAM" id="Coils"/>
    </source>
</evidence>
<comment type="subcellular location">
    <subcellularLocation>
        <location evidence="1">Nucleus</location>
    </subcellularLocation>
</comment>
<dbReference type="OrthoDB" id="5847285at2759"/>
<keyword evidence="7" id="KW-0175">Coiled coil</keyword>
<organism evidence="10">
    <name type="scientific">Anopheles sinensis</name>
    <name type="common">Mosquito</name>
    <dbReference type="NCBI Taxonomy" id="74873"/>
    <lineage>
        <taxon>Eukaryota</taxon>
        <taxon>Metazoa</taxon>
        <taxon>Ecdysozoa</taxon>
        <taxon>Arthropoda</taxon>
        <taxon>Hexapoda</taxon>
        <taxon>Insecta</taxon>
        <taxon>Pterygota</taxon>
        <taxon>Neoptera</taxon>
        <taxon>Endopterygota</taxon>
        <taxon>Diptera</taxon>
        <taxon>Nematocera</taxon>
        <taxon>Culicoidea</taxon>
        <taxon>Culicidae</taxon>
        <taxon>Anophelinae</taxon>
        <taxon>Anopheles</taxon>
    </lineage>
</organism>
<dbReference type="VEuPathDB" id="VectorBase:ASIS023069"/>
<dbReference type="FunFam" id="1.20.5.170:FF:000021">
    <property type="entry name" value="Cyclic AMP-dependent transcription factor ATF-4"/>
    <property type="match status" value="1"/>
</dbReference>
<gene>
    <name evidence="10" type="ORF">ZHAS_00014157</name>
</gene>
<evidence type="ECO:0000256" key="2">
    <source>
        <dbReference type="ARBA" id="ARBA00007163"/>
    </source>
</evidence>
<dbReference type="InterPro" id="IPR046347">
    <property type="entry name" value="bZIP_sf"/>
</dbReference>
<evidence type="ECO:0000256" key="5">
    <source>
        <dbReference type="ARBA" id="ARBA00023163"/>
    </source>
</evidence>
<dbReference type="SUPFAM" id="SSF57959">
    <property type="entry name" value="Leucine zipper domain"/>
    <property type="match status" value="1"/>
</dbReference>
<dbReference type="Pfam" id="PF00170">
    <property type="entry name" value="bZIP_1"/>
    <property type="match status" value="1"/>
</dbReference>
<evidence type="ECO:0000313" key="10">
    <source>
        <dbReference type="EMBL" id="KFB46131.1"/>
    </source>
</evidence>
<evidence type="ECO:0000256" key="3">
    <source>
        <dbReference type="ARBA" id="ARBA00023015"/>
    </source>
</evidence>
<evidence type="ECO:0000256" key="4">
    <source>
        <dbReference type="ARBA" id="ARBA00023125"/>
    </source>
</evidence>
<dbReference type="STRING" id="74873.A0A084W7D7"/>
<dbReference type="AlphaFoldDB" id="A0A084W7D7"/>
<reference evidence="10 12" key="1">
    <citation type="journal article" date="2014" name="BMC Genomics">
        <title>Genome sequence of Anopheles sinensis provides insight into genetics basis of mosquito competence for malaria parasites.</title>
        <authorList>
            <person name="Zhou D."/>
            <person name="Zhang D."/>
            <person name="Ding G."/>
            <person name="Shi L."/>
            <person name="Hou Q."/>
            <person name="Ye Y."/>
            <person name="Xu Y."/>
            <person name="Zhou H."/>
            <person name="Xiong C."/>
            <person name="Li S."/>
            <person name="Yu J."/>
            <person name="Hong S."/>
            <person name="Yu X."/>
            <person name="Zou P."/>
            <person name="Chen C."/>
            <person name="Chang X."/>
            <person name="Wang W."/>
            <person name="Lv Y."/>
            <person name="Sun Y."/>
            <person name="Ma L."/>
            <person name="Shen B."/>
            <person name="Zhu C."/>
        </authorList>
    </citation>
    <scope>NUCLEOTIDE SEQUENCE [LARGE SCALE GENOMIC DNA]</scope>
</reference>
<comment type="similarity">
    <text evidence="2">Belongs to the bZIP family.</text>
</comment>
<dbReference type="EnsemblMetazoa" id="ASIC014157-RA">
    <property type="protein sequence ID" value="ASIC014157-PA"/>
    <property type="gene ID" value="ASIC014157"/>
</dbReference>
<dbReference type="PANTHER" id="PTHR13044">
    <property type="entry name" value="ACTIVATING TRANSCRIPTION FACTOR ATF 4/5"/>
    <property type="match status" value="1"/>
</dbReference>